<dbReference type="EMBL" id="JAQIOY010000003">
    <property type="protein sequence ID" value="MDA7425286.1"/>
    <property type="molecule type" value="Genomic_DNA"/>
</dbReference>
<evidence type="ECO:0000256" key="1">
    <source>
        <dbReference type="SAM" id="Phobius"/>
    </source>
</evidence>
<proteinExistence type="predicted"/>
<sequence length="166" mass="18077">MSRSGPSLFDRAGRLGRICALGNALLLLALPISWTLPLLKQTAFIWLESKFSVLQGAMTLFSEDLFLFLVLVVFAMIVPMLKTALYTYLWFAPFQKSPRLYFAGSVMAKLSMIDVMVAAVLIVAVKGIGVGKVAAEPGLYLFSALVLFSMLVSVVTDISAKRAHLA</sequence>
<keyword evidence="3" id="KW-1185">Reference proteome</keyword>
<keyword evidence="1" id="KW-1133">Transmembrane helix</keyword>
<feature type="transmembrane region" description="Helical" evidence="1">
    <location>
        <begin position="137"/>
        <end position="160"/>
    </location>
</feature>
<keyword evidence="1" id="KW-0472">Membrane</keyword>
<evidence type="ECO:0000313" key="3">
    <source>
        <dbReference type="Proteomes" id="UP001210720"/>
    </source>
</evidence>
<keyword evidence="1" id="KW-0812">Transmembrane</keyword>
<gene>
    <name evidence="2" type="ORF">PFY00_11150</name>
</gene>
<dbReference type="Pfam" id="PF04403">
    <property type="entry name" value="PqiA"/>
    <property type="match status" value="1"/>
</dbReference>
<comment type="caution">
    <text evidence="2">The sequence shown here is derived from an EMBL/GenBank/DDBJ whole genome shotgun (WGS) entry which is preliminary data.</text>
</comment>
<name>A0ABT4XTI6_9RHOB</name>
<reference evidence="2 3" key="1">
    <citation type="submission" date="2023-01" db="EMBL/GenBank/DDBJ databases">
        <title>Thalassococcus onchidii sp. nov., isolated from a marine invertebrate from the South China Sea.</title>
        <authorList>
            <person name="Xu S."/>
            <person name="Liu Z."/>
            <person name="Xu Y."/>
        </authorList>
    </citation>
    <scope>NUCLEOTIDE SEQUENCE [LARGE SCALE GENOMIC DNA]</scope>
    <source>
        <strain evidence="2 3">KCTC 32084</strain>
    </source>
</reference>
<feature type="transmembrane region" description="Helical" evidence="1">
    <location>
        <begin position="66"/>
        <end position="88"/>
    </location>
</feature>
<protein>
    <submittedName>
        <fullName evidence="2">Paraquat-inducible protein A</fullName>
    </submittedName>
</protein>
<accession>A0ABT4XTI6</accession>
<organism evidence="2 3">
    <name type="scientific">Thalassococcus lentus</name>
    <dbReference type="NCBI Taxonomy" id="1210524"/>
    <lineage>
        <taxon>Bacteria</taxon>
        <taxon>Pseudomonadati</taxon>
        <taxon>Pseudomonadota</taxon>
        <taxon>Alphaproteobacteria</taxon>
        <taxon>Rhodobacterales</taxon>
        <taxon>Roseobacteraceae</taxon>
        <taxon>Thalassococcus</taxon>
    </lineage>
</organism>
<feature type="transmembrane region" description="Helical" evidence="1">
    <location>
        <begin position="100"/>
        <end position="125"/>
    </location>
</feature>
<dbReference type="Proteomes" id="UP001210720">
    <property type="component" value="Unassembled WGS sequence"/>
</dbReference>
<dbReference type="RefSeq" id="WP_271432629.1">
    <property type="nucleotide sequence ID" value="NZ_JAQIOY010000003.1"/>
</dbReference>
<dbReference type="InterPro" id="IPR007498">
    <property type="entry name" value="PqiA-like"/>
</dbReference>
<feature type="transmembrane region" description="Helical" evidence="1">
    <location>
        <begin position="21"/>
        <end position="46"/>
    </location>
</feature>
<evidence type="ECO:0000313" key="2">
    <source>
        <dbReference type="EMBL" id="MDA7425286.1"/>
    </source>
</evidence>